<dbReference type="AlphaFoldDB" id="A0A8H7RRJ1"/>
<feature type="transmembrane region" description="Helical" evidence="6">
    <location>
        <begin position="172"/>
        <end position="192"/>
    </location>
</feature>
<feature type="transmembrane region" description="Helical" evidence="6">
    <location>
        <begin position="375"/>
        <end position="395"/>
    </location>
</feature>
<keyword evidence="2 6" id="KW-0812">Transmembrane</keyword>
<dbReference type="GO" id="GO:0016020">
    <property type="term" value="C:membrane"/>
    <property type="evidence" value="ECO:0007669"/>
    <property type="project" value="UniProtKB-SubCell"/>
</dbReference>
<feature type="region of interest" description="Disordered" evidence="5">
    <location>
        <begin position="32"/>
        <end position="52"/>
    </location>
</feature>
<keyword evidence="8" id="KW-1185">Reference proteome</keyword>
<gene>
    <name evidence="7" type="ORF">INT46_007393</name>
</gene>
<comment type="subcellular location">
    <subcellularLocation>
        <location evidence="1">Membrane</location>
        <topology evidence="1">Multi-pass membrane protein</topology>
    </subcellularLocation>
</comment>
<dbReference type="PANTHER" id="PTHR10924">
    <property type="entry name" value="MAJOR FACILITATOR SUPERFAMILY PROTEIN-RELATED"/>
    <property type="match status" value="1"/>
</dbReference>
<dbReference type="InterPro" id="IPR049680">
    <property type="entry name" value="FLVCR1-2_SLC49-like"/>
</dbReference>
<feature type="transmembrane region" description="Helical" evidence="6">
    <location>
        <begin position="445"/>
        <end position="463"/>
    </location>
</feature>
<proteinExistence type="predicted"/>
<dbReference type="SUPFAM" id="SSF103473">
    <property type="entry name" value="MFS general substrate transporter"/>
    <property type="match status" value="1"/>
</dbReference>
<evidence type="ECO:0000256" key="1">
    <source>
        <dbReference type="ARBA" id="ARBA00004141"/>
    </source>
</evidence>
<dbReference type="Pfam" id="PF07690">
    <property type="entry name" value="MFS_1"/>
    <property type="match status" value="1"/>
</dbReference>
<feature type="transmembrane region" description="Helical" evidence="6">
    <location>
        <begin position="350"/>
        <end position="369"/>
    </location>
</feature>
<name>A0A8H7RRJ1_9FUNG</name>
<reference evidence="7" key="1">
    <citation type="submission" date="2020-12" db="EMBL/GenBank/DDBJ databases">
        <title>Metabolic potential, ecology and presence of endohyphal bacteria is reflected in genomic diversity of Mucoromycotina.</title>
        <authorList>
            <person name="Muszewska A."/>
            <person name="Okrasinska A."/>
            <person name="Steczkiewicz K."/>
            <person name="Drgas O."/>
            <person name="Orlowska M."/>
            <person name="Perlinska-Lenart U."/>
            <person name="Aleksandrzak-Piekarczyk T."/>
            <person name="Szatraj K."/>
            <person name="Zielenkiewicz U."/>
            <person name="Pilsyk S."/>
            <person name="Malc E."/>
            <person name="Mieczkowski P."/>
            <person name="Kruszewska J.S."/>
            <person name="Biernat P."/>
            <person name="Pawlowska J."/>
        </authorList>
    </citation>
    <scope>NUCLEOTIDE SEQUENCE</scope>
    <source>
        <strain evidence="7">CBS 226.32</strain>
    </source>
</reference>
<feature type="compositionally biased region" description="Pro residues" evidence="5">
    <location>
        <begin position="43"/>
        <end position="52"/>
    </location>
</feature>
<evidence type="ECO:0000256" key="6">
    <source>
        <dbReference type="SAM" id="Phobius"/>
    </source>
</evidence>
<feature type="transmembrane region" description="Helical" evidence="6">
    <location>
        <begin position="231"/>
        <end position="253"/>
    </location>
</feature>
<dbReference type="Proteomes" id="UP000650833">
    <property type="component" value="Unassembled WGS sequence"/>
</dbReference>
<feature type="transmembrane region" description="Helical" evidence="6">
    <location>
        <begin position="114"/>
        <end position="134"/>
    </location>
</feature>
<keyword evidence="3 6" id="KW-1133">Transmembrane helix</keyword>
<evidence type="ECO:0000256" key="2">
    <source>
        <dbReference type="ARBA" id="ARBA00022692"/>
    </source>
</evidence>
<feature type="transmembrane region" description="Helical" evidence="6">
    <location>
        <begin position="323"/>
        <end position="343"/>
    </location>
</feature>
<evidence type="ECO:0000256" key="5">
    <source>
        <dbReference type="SAM" id="MobiDB-lite"/>
    </source>
</evidence>
<feature type="transmembrane region" description="Helical" evidence="6">
    <location>
        <begin position="143"/>
        <end position="160"/>
    </location>
</feature>
<organism evidence="7 8">
    <name type="scientific">Mucor plumbeus</name>
    <dbReference type="NCBI Taxonomy" id="97098"/>
    <lineage>
        <taxon>Eukaryota</taxon>
        <taxon>Fungi</taxon>
        <taxon>Fungi incertae sedis</taxon>
        <taxon>Mucoromycota</taxon>
        <taxon>Mucoromycotina</taxon>
        <taxon>Mucoromycetes</taxon>
        <taxon>Mucorales</taxon>
        <taxon>Mucorineae</taxon>
        <taxon>Mucoraceae</taxon>
        <taxon>Mucor</taxon>
    </lineage>
</organism>
<sequence>MYNTVDKDGSTASKCSSNDKFLRFLRKNNPTKNQQDNAIVQPSPAPTLTPTPTPMPAATFPGAQYELKTYPQAWIALLLLILLRTAVSVFQFTFSVVPGITSEYFDVTLSAVNWLANAQCLIYVFMSFFTGVIFEKLGVKRSIAASGFLCALGCAIRSIAAKTNPPSFALTMVGQVVGGSAAPLALNVLTMFTSTWFTDNLRATAGMFIASNYGAILVMFVIPTITLDATYIPMVLNLVAGFAAVIFLPLLFMPHRPPTPPTRAQDIDRPSFFDGLRILSKNLNFWILFLIQSFNVGISIAFCSLFAQILAPHGYSNAQAGQLNALAFFAGTLGCSISGPVLDLTKQHKLFLKLIAPMVFVTDFAFIFMVRKDSYAAVLFVTTLNQFFLSFLVPVVTELGSETSYPVAEATTNSLLWQGAQLFGFIFVIIMDFTRNKQDNTMTNALVFQAIVAGVVMLLSFLFHGKMARSEAHAWEQKAIEKLTENKGEMGPLSKPLSSVIGVSLNDDPLYQQEPNTVVIKERHSMST</sequence>
<evidence type="ECO:0000256" key="3">
    <source>
        <dbReference type="ARBA" id="ARBA00022989"/>
    </source>
</evidence>
<feature type="transmembrane region" description="Helical" evidence="6">
    <location>
        <begin position="415"/>
        <end position="433"/>
    </location>
</feature>
<dbReference type="Gene3D" id="1.20.1250.20">
    <property type="entry name" value="MFS general substrate transporter like domains"/>
    <property type="match status" value="1"/>
</dbReference>
<protein>
    <recommendedName>
        <fullName evidence="9">Major facilitator superfamily (MFS) profile domain-containing protein</fullName>
    </recommendedName>
</protein>
<feature type="transmembrane region" description="Helical" evidence="6">
    <location>
        <begin position="73"/>
        <end position="94"/>
    </location>
</feature>
<feature type="transmembrane region" description="Helical" evidence="6">
    <location>
        <begin position="285"/>
        <end position="311"/>
    </location>
</feature>
<dbReference type="GO" id="GO:0022857">
    <property type="term" value="F:transmembrane transporter activity"/>
    <property type="evidence" value="ECO:0007669"/>
    <property type="project" value="InterPro"/>
</dbReference>
<keyword evidence="4 6" id="KW-0472">Membrane</keyword>
<dbReference type="PANTHER" id="PTHR10924:SF6">
    <property type="entry name" value="SOLUTE CARRIER FAMILY 49 MEMBER A3"/>
    <property type="match status" value="1"/>
</dbReference>
<dbReference type="InterPro" id="IPR036259">
    <property type="entry name" value="MFS_trans_sf"/>
</dbReference>
<dbReference type="EMBL" id="JAEPRC010000026">
    <property type="protein sequence ID" value="KAG2214468.1"/>
    <property type="molecule type" value="Genomic_DNA"/>
</dbReference>
<evidence type="ECO:0000313" key="7">
    <source>
        <dbReference type="EMBL" id="KAG2214468.1"/>
    </source>
</evidence>
<evidence type="ECO:0000313" key="8">
    <source>
        <dbReference type="Proteomes" id="UP000650833"/>
    </source>
</evidence>
<evidence type="ECO:0008006" key="9">
    <source>
        <dbReference type="Google" id="ProtNLM"/>
    </source>
</evidence>
<evidence type="ECO:0000256" key="4">
    <source>
        <dbReference type="ARBA" id="ARBA00023136"/>
    </source>
</evidence>
<dbReference type="OrthoDB" id="422206at2759"/>
<accession>A0A8H7RRJ1</accession>
<dbReference type="InterPro" id="IPR011701">
    <property type="entry name" value="MFS"/>
</dbReference>
<feature type="transmembrane region" description="Helical" evidence="6">
    <location>
        <begin position="204"/>
        <end position="225"/>
    </location>
</feature>
<comment type="caution">
    <text evidence="7">The sequence shown here is derived from an EMBL/GenBank/DDBJ whole genome shotgun (WGS) entry which is preliminary data.</text>
</comment>